<sequence>MTTLSIQNMSKYFDGELILDELSIHVEEGEFVSILGPSGSGKSTLFHVIGGLFTPDSGDIQLDGKSINGQRGTISYMPQSPSLLPWRTVIENVMLGQELHGKRDRDKALCMIERAGLKGYENAYPDDLSGGMKQRVAFIRALVSPQSFLCLDEPFSALDEFTRLDMQKWLLSIWEEDLSSVLFVTHNIDEALFLSDRIIVLSTRPARVQKEFKVPFPRPRDKEILLTEEFLKWKTSIFEELSQYV</sequence>
<name>A0A5D4TYL9_9BACI</name>
<evidence type="ECO:0000256" key="3">
    <source>
        <dbReference type="ARBA" id="ARBA00022840"/>
    </source>
</evidence>
<dbReference type="PROSITE" id="PS50893">
    <property type="entry name" value="ABC_TRANSPORTER_2"/>
    <property type="match status" value="1"/>
</dbReference>
<dbReference type="GO" id="GO:0005524">
    <property type="term" value="F:ATP binding"/>
    <property type="evidence" value="ECO:0007669"/>
    <property type="project" value="UniProtKB-KW"/>
</dbReference>
<keyword evidence="3 5" id="KW-0067">ATP-binding</keyword>
<reference evidence="5 6" key="1">
    <citation type="submission" date="2019-08" db="EMBL/GenBank/DDBJ databases">
        <title>Bacillus genomes from the desert of Cuatro Cienegas, Coahuila.</title>
        <authorList>
            <person name="Olmedo-Alvarez G."/>
        </authorList>
    </citation>
    <scope>NUCLEOTIDE SEQUENCE [LARGE SCALE GENOMIC DNA]</scope>
    <source>
        <strain evidence="5 6">CH87b_3T</strain>
    </source>
</reference>
<dbReference type="SUPFAM" id="SSF52540">
    <property type="entry name" value="P-loop containing nucleoside triphosphate hydrolases"/>
    <property type="match status" value="1"/>
</dbReference>
<evidence type="ECO:0000256" key="2">
    <source>
        <dbReference type="ARBA" id="ARBA00022741"/>
    </source>
</evidence>
<dbReference type="SMART" id="SM00382">
    <property type="entry name" value="AAA"/>
    <property type="match status" value="1"/>
</dbReference>
<dbReference type="Proteomes" id="UP000324269">
    <property type="component" value="Unassembled WGS sequence"/>
</dbReference>
<gene>
    <name evidence="5" type="ORF">FZC85_10555</name>
</gene>
<dbReference type="EMBL" id="VTEZ01000003">
    <property type="protein sequence ID" value="TYS85426.1"/>
    <property type="molecule type" value="Genomic_DNA"/>
</dbReference>
<dbReference type="InterPro" id="IPR003439">
    <property type="entry name" value="ABC_transporter-like_ATP-bd"/>
</dbReference>
<evidence type="ECO:0000313" key="5">
    <source>
        <dbReference type="EMBL" id="TYS85426.1"/>
    </source>
</evidence>
<dbReference type="InterPro" id="IPR050166">
    <property type="entry name" value="ABC_transporter_ATP-bind"/>
</dbReference>
<dbReference type="CDD" id="cd03293">
    <property type="entry name" value="ABC_NrtD_SsuB_transporters"/>
    <property type="match status" value="1"/>
</dbReference>
<dbReference type="AlphaFoldDB" id="A0A5D4TYL9"/>
<dbReference type="RefSeq" id="WP_148968299.1">
    <property type="nucleotide sequence ID" value="NZ_CANLNA010000003.1"/>
</dbReference>
<organism evidence="5 6">
    <name type="scientific">Rossellomorea aquimaris</name>
    <dbReference type="NCBI Taxonomy" id="189382"/>
    <lineage>
        <taxon>Bacteria</taxon>
        <taxon>Bacillati</taxon>
        <taxon>Bacillota</taxon>
        <taxon>Bacilli</taxon>
        <taxon>Bacillales</taxon>
        <taxon>Bacillaceae</taxon>
        <taxon>Rossellomorea</taxon>
    </lineage>
</organism>
<dbReference type="GO" id="GO:0016887">
    <property type="term" value="F:ATP hydrolysis activity"/>
    <property type="evidence" value="ECO:0007669"/>
    <property type="project" value="InterPro"/>
</dbReference>
<dbReference type="OrthoDB" id="9802264at2"/>
<keyword evidence="2" id="KW-0547">Nucleotide-binding</keyword>
<dbReference type="PROSITE" id="PS00211">
    <property type="entry name" value="ABC_TRANSPORTER_1"/>
    <property type="match status" value="1"/>
</dbReference>
<evidence type="ECO:0000256" key="1">
    <source>
        <dbReference type="ARBA" id="ARBA00022448"/>
    </source>
</evidence>
<keyword evidence="1" id="KW-0813">Transport</keyword>
<feature type="domain" description="ABC transporter" evidence="4">
    <location>
        <begin position="4"/>
        <end position="228"/>
    </location>
</feature>
<dbReference type="PANTHER" id="PTHR42788">
    <property type="entry name" value="TAURINE IMPORT ATP-BINDING PROTEIN-RELATED"/>
    <property type="match status" value="1"/>
</dbReference>
<evidence type="ECO:0000259" key="4">
    <source>
        <dbReference type="PROSITE" id="PS50893"/>
    </source>
</evidence>
<dbReference type="Gene3D" id="3.40.50.300">
    <property type="entry name" value="P-loop containing nucleotide triphosphate hydrolases"/>
    <property type="match status" value="1"/>
</dbReference>
<comment type="caution">
    <text evidence="5">The sequence shown here is derived from an EMBL/GenBank/DDBJ whole genome shotgun (WGS) entry which is preliminary data.</text>
</comment>
<dbReference type="Pfam" id="PF00005">
    <property type="entry name" value="ABC_tran"/>
    <property type="match status" value="1"/>
</dbReference>
<accession>A0A5D4TYL9</accession>
<protein>
    <submittedName>
        <fullName evidence="5">ABC transporter ATP-binding protein</fullName>
    </submittedName>
</protein>
<dbReference type="PANTHER" id="PTHR42788:SF2">
    <property type="entry name" value="ABC TRANSPORTER ATP-BINDING PROTEIN"/>
    <property type="match status" value="1"/>
</dbReference>
<dbReference type="InterPro" id="IPR003593">
    <property type="entry name" value="AAA+_ATPase"/>
</dbReference>
<proteinExistence type="predicted"/>
<dbReference type="InterPro" id="IPR027417">
    <property type="entry name" value="P-loop_NTPase"/>
</dbReference>
<evidence type="ECO:0000313" key="6">
    <source>
        <dbReference type="Proteomes" id="UP000324269"/>
    </source>
</evidence>
<dbReference type="InterPro" id="IPR017871">
    <property type="entry name" value="ABC_transporter-like_CS"/>
</dbReference>